<dbReference type="Pfam" id="PF00535">
    <property type="entry name" value="Glycos_transf_2"/>
    <property type="match status" value="1"/>
</dbReference>
<dbReference type="GO" id="GO:0016757">
    <property type="term" value="F:glycosyltransferase activity"/>
    <property type="evidence" value="ECO:0007669"/>
    <property type="project" value="UniProtKB-KW"/>
</dbReference>
<proteinExistence type="predicted"/>
<reference evidence="7 8" key="1">
    <citation type="submission" date="2022-11" db="EMBL/GenBank/DDBJ databases">
        <title>Deinococcus ZS9-10, Low Temperature and Draught-tolerating, UV-resistant Bacteria from Continental Antarctica.</title>
        <authorList>
            <person name="Cheng L."/>
        </authorList>
    </citation>
    <scope>NUCLEOTIDE SEQUENCE [LARGE SCALE GENOMIC DNA]</scope>
    <source>
        <strain evidence="7 8">ZS9-10</strain>
    </source>
</reference>
<evidence type="ECO:0000256" key="3">
    <source>
        <dbReference type="ARBA" id="ARBA00022676"/>
    </source>
</evidence>
<dbReference type="RefSeq" id="WP_317641571.1">
    <property type="nucleotide sequence ID" value="NZ_JAPMIV010000051.1"/>
</dbReference>
<accession>A0ABU4DX16</accession>
<keyword evidence="5" id="KW-0472">Membrane</keyword>
<comment type="subcellular location">
    <subcellularLocation>
        <location evidence="1">Cell membrane</location>
    </subcellularLocation>
</comment>
<keyword evidence="4 7" id="KW-0808">Transferase</keyword>
<feature type="domain" description="Glycosyltransferase 2-like" evidence="6">
    <location>
        <begin position="2"/>
        <end position="142"/>
    </location>
</feature>
<dbReference type="Gene3D" id="3.90.550.10">
    <property type="entry name" value="Spore Coat Polysaccharide Biosynthesis Protein SpsA, Chain A"/>
    <property type="match status" value="1"/>
</dbReference>
<protein>
    <submittedName>
        <fullName evidence="7">Glycosyltransferase</fullName>
        <ecNumber evidence="7">2.4.-.-</ecNumber>
    </submittedName>
</protein>
<dbReference type="InterPro" id="IPR029044">
    <property type="entry name" value="Nucleotide-diphossugar_trans"/>
</dbReference>
<keyword evidence="3 7" id="KW-0328">Glycosyltransferase</keyword>
<evidence type="ECO:0000313" key="7">
    <source>
        <dbReference type="EMBL" id="MDV6376219.1"/>
    </source>
</evidence>
<dbReference type="InterPro" id="IPR001173">
    <property type="entry name" value="Glyco_trans_2-like"/>
</dbReference>
<comment type="caution">
    <text evidence="7">The sequence shown here is derived from an EMBL/GenBank/DDBJ whole genome shotgun (WGS) entry which is preliminary data.</text>
</comment>
<keyword evidence="8" id="KW-1185">Reference proteome</keyword>
<evidence type="ECO:0000256" key="1">
    <source>
        <dbReference type="ARBA" id="ARBA00004236"/>
    </source>
</evidence>
<dbReference type="PANTHER" id="PTHR43646">
    <property type="entry name" value="GLYCOSYLTRANSFERASE"/>
    <property type="match status" value="1"/>
</dbReference>
<gene>
    <name evidence="7" type="ORF">ORD21_16615</name>
</gene>
<evidence type="ECO:0000259" key="6">
    <source>
        <dbReference type="Pfam" id="PF00535"/>
    </source>
</evidence>
<evidence type="ECO:0000256" key="5">
    <source>
        <dbReference type="ARBA" id="ARBA00023136"/>
    </source>
</evidence>
<evidence type="ECO:0000256" key="4">
    <source>
        <dbReference type="ARBA" id="ARBA00022679"/>
    </source>
</evidence>
<name>A0ABU4DX16_9DEIO</name>
<dbReference type="PANTHER" id="PTHR43646:SF2">
    <property type="entry name" value="GLYCOSYLTRANSFERASE 2-LIKE DOMAIN-CONTAINING PROTEIN"/>
    <property type="match status" value="1"/>
</dbReference>
<dbReference type="EMBL" id="JAPMIV010000051">
    <property type="protein sequence ID" value="MDV6376219.1"/>
    <property type="molecule type" value="Genomic_DNA"/>
</dbReference>
<sequence>MIAIPARDEAAGVGEVLEALAAQVGEDGQPFREFSVLLLVNNCAGGTAARARAAAPTGLSLQVEEVTLSPSEANVVGARRRALDRAAELAGTEGVLVSTDADTHAAPDWLWALLAPILAGADAAAGRILLSGDGAGLDEESRCTHHLDDLYRLAACELSAHHNPDPADPWPCHWQHFGANLALSVRAYHAVGGVPQVPCLEDLALVRELRRADRTLRHTPDARVYTSTRLSGRVTVGLSTQLAEWRCGPDAWQVPGGAEIMALARADAALKSAYSGTWPPALAQLWRTQELPLRAALRAPTFGLALEAAHIARGNGDWAAVYPPVPVKQALAEVRGLMDWPAASGPDQVSWANTSSR</sequence>
<evidence type="ECO:0000313" key="8">
    <source>
        <dbReference type="Proteomes" id="UP001276150"/>
    </source>
</evidence>
<organism evidence="7 8">
    <name type="scientific">Deinococcus arenicola</name>
    <dbReference type="NCBI Taxonomy" id="2994950"/>
    <lineage>
        <taxon>Bacteria</taxon>
        <taxon>Thermotogati</taxon>
        <taxon>Deinococcota</taxon>
        <taxon>Deinococci</taxon>
        <taxon>Deinococcales</taxon>
        <taxon>Deinococcaceae</taxon>
        <taxon>Deinococcus</taxon>
    </lineage>
</organism>
<dbReference type="Proteomes" id="UP001276150">
    <property type="component" value="Unassembled WGS sequence"/>
</dbReference>
<dbReference type="SUPFAM" id="SSF53448">
    <property type="entry name" value="Nucleotide-diphospho-sugar transferases"/>
    <property type="match status" value="1"/>
</dbReference>
<keyword evidence="2" id="KW-1003">Cell membrane</keyword>
<evidence type="ECO:0000256" key="2">
    <source>
        <dbReference type="ARBA" id="ARBA00022475"/>
    </source>
</evidence>
<dbReference type="EC" id="2.4.-.-" evidence="7"/>